<organism evidence="1 2">
    <name type="scientific">Paraburkholderia rhizosphaerae</name>
    <dbReference type="NCBI Taxonomy" id="480658"/>
    <lineage>
        <taxon>Bacteria</taxon>
        <taxon>Pseudomonadati</taxon>
        <taxon>Pseudomonadota</taxon>
        <taxon>Betaproteobacteria</taxon>
        <taxon>Burkholderiales</taxon>
        <taxon>Burkholderiaceae</taxon>
        <taxon>Paraburkholderia</taxon>
    </lineage>
</organism>
<gene>
    <name evidence="1" type="ORF">BX592_103307</name>
</gene>
<keyword evidence="2" id="KW-1185">Reference proteome</keyword>
<sequence length="54" mass="6216">MEAKNSRKSGLMRMNHRLGKPLTLNGWKRASILRTLRQYDSHVPVFKPIQPSGL</sequence>
<dbReference type="AlphaFoldDB" id="A0A4R8LYP8"/>
<dbReference type="EMBL" id="SORE01000003">
    <property type="protein sequence ID" value="TDY53494.1"/>
    <property type="molecule type" value="Genomic_DNA"/>
</dbReference>
<dbReference type="Proteomes" id="UP000295509">
    <property type="component" value="Unassembled WGS sequence"/>
</dbReference>
<name>A0A4R8LYP8_9BURK</name>
<comment type="caution">
    <text evidence="1">The sequence shown here is derived from an EMBL/GenBank/DDBJ whole genome shotgun (WGS) entry which is preliminary data.</text>
</comment>
<evidence type="ECO:0000313" key="2">
    <source>
        <dbReference type="Proteomes" id="UP000295509"/>
    </source>
</evidence>
<accession>A0A4R8LYP8</accession>
<protein>
    <submittedName>
        <fullName evidence="1">Uncharacterized protein</fullName>
    </submittedName>
</protein>
<evidence type="ECO:0000313" key="1">
    <source>
        <dbReference type="EMBL" id="TDY53494.1"/>
    </source>
</evidence>
<proteinExistence type="predicted"/>
<reference evidence="1 2" key="1">
    <citation type="submission" date="2019-03" db="EMBL/GenBank/DDBJ databases">
        <title>Genomic Encyclopedia of Type Strains, Phase III (KMG-III): the genomes of soil and plant-associated and newly described type strains.</title>
        <authorList>
            <person name="Whitman W."/>
        </authorList>
    </citation>
    <scope>NUCLEOTIDE SEQUENCE [LARGE SCALE GENOMIC DNA]</scope>
    <source>
        <strain evidence="1 2">LMG 29544</strain>
    </source>
</reference>